<reference evidence="4 5" key="1">
    <citation type="submission" date="2023-08" db="EMBL/GenBank/DDBJ databases">
        <title>Characterization of two Paracoccaceae strains isolated from Phycosphere and proposal of Xinfangfangia lacusdiani sp. nov.</title>
        <authorList>
            <person name="Deng Y."/>
            <person name="Zhang Y.Q."/>
        </authorList>
    </citation>
    <scope>NUCLEOTIDE SEQUENCE [LARGE SCALE GENOMIC DNA]</scope>
    <source>
        <strain evidence="4 5">CPCC 101601</strain>
    </source>
</reference>
<dbReference type="InterPro" id="IPR036188">
    <property type="entry name" value="FAD/NAD-bd_sf"/>
</dbReference>
<organism evidence="4 5">
    <name type="scientific">Pseudogemmobacter lacusdianii</name>
    <dbReference type="NCBI Taxonomy" id="3069608"/>
    <lineage>
        <taxon>Bacteria</taxon>
        <taxon>Pseudomonadati</taxon>
        <taxon>Pseudomonadota</taxon>
        <taxon>Alphaproteobacteria</taxon>
        <taxon>Rhodobacterales</taxon>
        <taxon>Paracoccaceae</taxon>
        <taxon>Pseudogemmobacter</taxon>
    </lineage>
</organism>
<dbReference type="RefSeq" id="WP_306679755.1">
    <property type="nucleotide sequence ID" value="NZ_JAVDBT010000005.1"/>
</dbReference>
<sequence length="427" mass="45987">MLNNPRSHGLWEASAPQAPATKPLQGEARAEVAIIGAGYTGLSTALHLAERGISALVVEAAEIGFGGAGRNVGLVNAGMWVMPEDLIKTLGEDYGNRLLDFLGAGPGYVWEMVQKHQIACEANPVGTLHAGVGPEGYSELQERARQWQARGAPVELLDREAAAQAFGSKAYSGALLDRRAGTIQPLAYARGLAHAAVKAGAVIHTSSPVTGIERDGQGWRVQTPQGTVRAGRVVVATDAYTKLVMQDIARQQVTLPYFNMATQSLPADVVQSILPGRQGVWDTKEVLSSFRFDAANRLVFGSVGALRNTGVAIHRAWAKRALRKIYPQIGDFRFEHEWFGAIGMTSDNLPRFHRLDEGIFAFCGYNGRGIAPGTVFGREMARFLAGETRAEALPLPLSVPNPTAWRGLRSAFYEAGAQLVHLTEARL</sequence>
<dbReference type="PANTHER" id="PTHR13847">
    <property type="entry name" value="SARCOSINE DEHYDROGENASE-RELATED"/>
    <property type="match status" value="1"/>
</dbReference>
<evidence type="ECO:0000313" key="4">
    <source>
        <dbReference type="EMBL" id="MDQ2066057.1"/>
    </source>
</evidence>
<protein>
    <submittedName>
        <fullName evidence="4">FAD-binding oxidoreductase</fullName>
        <ecNumber evidence="4">1.-.-.-</ecNumber>
    </submittedName>
</protein>
<evidence type="ECO:0000256" key="2">
    <source>
        <dbReference type="SAM" id="MobiDB-lite"/>
    </source>
</evidence>
<accession>A0ABU0VWE6</accession>
<gene>
    <name evidence="4" type="ORF">Q9295_06720</name>
</gene>
<feature type="region of interest" description="Disordered" evidence="2">
    <location>
        <begin position="1"/>
        <end position="22"/>
    </location>
</feature>
<dbReference type="EC" id="1.-.-.-" evidence="4"/>
<keyword evidence="1 4" id="KW-0560">Oxidoreductase</keyword>
<dbReference type="InterPro" id="IPR006076">
    <property type="entry name" value="FAD-dep_OxRdtase"/>
</dbReference>
<dbReference type="Gene3D" id="3.30.9.10">
    <property type="entry name" value="D-Amino Acid Oxidase, subunit A, domain 2"/>
    <property type="match status" value="1"/>
</dbReference>
<dbReference type="Gene3D" id="3.50.50.60">
    <property type="entry name" value="FAD/NAD(P)-binding domain"/>
    <property type="match status" value="1"/>
</dbReference>
<dbReference type="SUPFAM" id="SSF51905">
    <property type="entry name" value="FAD/NAD(P)-binding domain"/>
    <property type="match status" value="1"/>
</dbReference>
<keyword evidence="5" id="KW-1185">Reference proteome</keyword>
<dbReference type="Proteomes" id="UP001239680">
    <property type="component" value="Unassembled WGS sequence"/>
</dbReference>
<dbReference type="PANTHER" id="PTHR13847:SF281">
    <property type="entry name" value="FAD DEPENDENT OXIDOREDUCTASE DOMAIN-CONTAINING PROTEIN"/>
    <property type="match status" value="1"/>
</dbReference>
<comment type="caution">
    <text evidence="4">The sequence shown here is derived from an EMBL/GenBank/DDBJ whole genome shotgun (WGS) entry which is preliminary data.</text>
</comment>
<evidence type="ECO:0000259" key="3">
    <source>
        <dbReference type="Pfam" id="PF01266"/>
    </source>
</evidence>
<evidence type="ECO:0000313" key="5">
    <source>
        <dbReference type="Proteomes" id="UP001239680"/>
    </source>
</evidence>
<dbReference type="EMBL" id="JAVDBT010000005">
    <property type="protein sequence ID" value="MDQ2066057.1"/>
    <property type="molecule type" value="Genomic_DNA"/>
</dbReference>
<dbReference type="Pfam" id="PF01266">
    <property type="entry name" value="DAO"/>
    <property type="match status" value="1"/>
</dbReference>
<feature type="domain" description="FAD dependent oxidoreductase" evidence="3">
    <location>
        <begin position="32"/>
        <end position="382"/>
    </location>
</feature>
<proteinExistence type="predicted"/>
<name>A0ABU0VWE6_9RHOB</name>
<dbReference type="GO" id="GO:0016491">
    <property type="term" value="F:oxidoreductase activity"/>
    <property type="evidence" value="ECO:0007669"/>
    <property type="project" value="UniProtKB-KW"/>
</dbReference>
<evidence type="ECO:0000256" key="1">
    <source>
        <dbReference type="ARBA" id="ARBA00023002"/>
    </source>
</evidence>